<dbReference type="InterPro" id="IPR027417">
    <property type="entry name" value="P-loop_NTPase"/>
</dbReference>
<organism evidence="2 3">
    <name type="scientific">Lentilactobacillus kosonis</name>
    <dbReference type="NCBI Taxonomy" id="2810561"/>
    <lineage>
        <taxon>Bacteria</taxon>
        <taxon>Bacillati</taxon>
        <taxon>Bacillota</taxon>
        <taxon>Bacilli</taxon>
        <taxon>Lactobacillales</taxon>
        <taxon>Lactobacillaceae</taxon>
        <taxon>Lentilactobacillus</taxon>
    </lineage>
</organism>
<dbReference type="EMBL" id="BEXA01000002">
    <property type="protein sequence ID" value="GAY72812.1"/>
    <property type="molecule type" value="Genomic_DNA"/>
</dbReference>
<protein>
    <submittedName>
        <fullName evidence="2">DNA double-strand break repair Rad50 ATPase</fullName>
    </submittedName>
</protein>
<keyword evidence="3" id="KW-1185">Reference proteome</keyword>
<dbReference type="RefSeq" id="WP_125008058.1">
    <property type="nucleotide sequence ID" value="NZ_BEXA01000002.1"/>
</dbReference>
<reference evidence="2 3" key="1">
    <citation type="submission" date="2017-11" db="EMBL/GenBank/DDBJ databases">
        <title>Draft Genome Sequence of Lactobacillus curieae NBRC 111893 isolated from Koso, a Japanese sugar-Vegetable Fermented Beverage.</title>
        <authorList>
            <person name="Chiou T.Y."/>
            <person name="Oshima K."/>
            <person name="Suda W."/>
            <person name="Hattori M."/>
            <person name="Takahashi T."/>
        </authorList>
    </citation>
    <scope>NUCLEOTIDE SEQUENCE [LARGE SCALE GENOMIC DNA]</scope>
    <source>
        <strain evidence="2 3">NBRC111893</strain>
    </source>
</reference>
<accession>A0A401FKB8</accession>
<proteinExistence type="predicted"/>
<keyword evidence="1" id="KW-0812">Transmembrane</keyword>
<dbReference type="AlphaFoldDB" id="A0A401FKB8"/>
<dbReference type="OrthoDB" id="9764467at2"/>
<dbReference type="Proteomes" id="UP000286974">
    <property type="component" value="Unassembled WGS sequence"/>
</dbReference>
<dbReference type="SUPFAM" id="SSF52540">
    <property type="entry name" value="P-loop containing nucleoside triphosphate hydrolases"/>
    <property type="match status" value="1"/>
</dbReference>
<name>A0A401FKB8_9LACO</name>
<evidence type="ECO:0000313" key="3">
    <source>
        <dbReference type="Proteomes" id="UP000286974"/>
    </source>
</evidence>
<dbReference type="Gene3D" id="3.40.50.300">
    <property type="entry name" value="P-loop containing nucleotide triphosphate hydrolases"/>
    <property type="match status" value="1"/>
</dbReference>
<sequence length="90" mass="10337">MSDNDYSFDINELSRGTLEQLYLALVLSMAVNFADTYAMPIIIDDGFVNFDQQRRQNAYQLLTKVAERTQVIYLTANQPEDNVELAQLKI</sequence>
<dbReference type="PANTHER" id="PTHR41259">
    <property type="entry name" value="DOUBLE-STRAND BREAK REPAIR RAD50 ATPASE, PUTATIVE-RELATED"/>
    <property type="match status" value="1"/>
</dbReference>
<keyword evidence="1" id="KW-0472">Membrane</keyword>
<keyword evidence="1" id="KW-1133">Transmembrane helix</keyword>
<evidence type="ECO:0000256" key="1">
    <source>
        <dbReference type="SAM" id="Phobius"/>
    </source>
</evidence>
<gene>
    <name evidence="2" type="ORF">NBRC111893_958</name>
</gene>
<feature type="transmembrane region" description="Helical" evidence="1">
    <location>
        <begin position="21"/>
        <end position="43"/>
    </location>
</feature>
<comment type="caution">
    <text evidence="2">The sequence shown here is derived from an EMBL/GenBank/DDBJ whole genome shotgun (WGS) entry which is preliminary data.</text>
</comment>
<dbReference type="PANTHER" id="PTHR41259:SF1">
    <property type="entry name" value="DOUBLE-STRAND BREAK REPAIR RAD50 ATPASE, PUTATIVE-RELATED"/>
    <property type="match status" value="1"/>
</dbReference>
<evidence type="ECO:0000313" key="2">
    <source>
        <dbReference type="EMBL" id="GAY72812.1"/>
    </source>
</evidence>